<accession>A0ABD0K2B2</accession>
<name>A0ABD0K2B2_9CAEN</name>
<dbReference type="Proteomes" id="UP001519460">
    <property type="component" value="Unassembled WGS sequence"/>
</dbReference>
<organism evidence="1 2">
    <name type="scientific">Batillaria attramentaria</name>
    <dbReference type="NCBI Taxonomy" id="370345"/>
    <lineage>
        <taxon>Eukaryota</taxon>
        <taxon>Metazoa</taxon>
        <taxon>Spiralia</taxon>
        <taxon>Lophotrochozoa</taxon>
        <taxon>Mollusca</taxon>
        <taxon>Gastropoda</taxon>
        <taxon>Caenogastropoda</taxon>
        <taxon>Sorbeoconcha</taxon>
        <taxon>Cerithioidea</taxon>
        <taxon>Batillariidae</taxon>
        <taxon>Batillaria</taxon>
    </lineage>
</organism>
<gene>
    <name evidence="1" type="ORF">BaRGS_00027628</name>
</gene>
<dbReference type="EMBL" id="JACVVK020000267">
    <property type="protein sequence ID" value="KAK7481088.1"/>
    <property type="molecule type" value="Genomic_DNA"/>
</dbReference>
<proteinExistence type="predicted"/>
<protein>
    <recommendedName>
        <fullName evidence="3">Nuclease HARBI1</fullName>
    </recommendedName>
</protein>
<dbReference type="AlphaFoldDB" id="A0ABD0K2B2"/>
<keyword evidence="2" id="KW-1185">Reference proteome</keyword>
<comment type="caution">
    <text evidence="1">The sequence shown here is derived from an EMBL/GenBank/DDBJ whole genome shotgun (WGS) entry which is preliminary data.</text>
</comment>
<sequence length="114" mass="12842">MRDSISPGERLAVTLRFLASGDSYQSLSFLYRIGRTTLGEIIPETCKVLIEVLQERHMKVPSTSKEWEVVAASFEDSWDFPHCIGAIDGKHIAIKAPPNSGSMFYNYKEFNSII</sequence>
<evidence type="ECO:0000313" key="1">
    <source>
        <dbReference type="EMBL" id="KAK7481088.1"/>
    </source>
</evidence>
<evidence type="ECO:0008006" key="3">
    <source>
        <dbReference type="Google" id="ProtNLM"/>
    </source>
</evidence>
<reference evidence="1 2" key="1">
    <citation type="journal article" date="2023" name="Sci. Data">
        <title>Genome assembly of the Korean intertidal mud-creeper Batillaria attramentaria.</title>
        <authorList>
            <person name="Patra A.K."/>
            <person name="Ho P.T."/>
            <person name="Jun S."/>
            <person name="Lee S.J."/>
            <person name="Kim Y."/>
            <person name="Won Y.J."/>
        </authorList>
    </citation>
    <scope>NUCLEOTIDE SEQUENCE [LARGE SCALE GENOMIC DNA]</scope>
    <source>
        <strain evidence="1">Wonlab-2016</strain>
    </source>
</reference>
<evidence type="ECO:0000313" key="2">
    <source>
        <dbReference type="Proteomes" id="UP001519460"/>
    </source>
</evidence>